<dbReference type="EMBL" id="JAWDGP010003662">
    <property type="protein sequence ID" value="KAK3772073.1"/>
    <property type="molecule type" value="Genomic_DNA"/>
</dbReference>
<sequence length="131" mass="14701">MLSLQHAISFPHIVCQNPSLTCEKPRSSASSKSEEQRVVTQPDLTLQQYRIMLPATNVRTNTRGLDLGLGLALTISHVFNTGLIRSQVEEMVSSPYPRATSWGNQKQPLIVLISCLIAEYPYLECARRIEF</sequence>
<gene>
    <name evidence="1" type="ORF">RRG08_008310</name>
</gene>
<proteinExistence type="predicted"/>
<dbReference type="Proteomes" id="UP001283361">
    <property type="component" value="Unassembled WGS sequence"/>
</dbReference>
<accession>A0AAE0ZMA0</accession>
<dbReference type="AlphaFoldDB" id="A0AAE0ZMA0"/>
<keyword evidence="2" id="KW-1185">Reference proteome</keyword>
<evidence type="ECO:0000313" key="1">
    <source>
        <dbReference type="EMBL" id="KAK3772073.1"/>
    </source>
</evidence>
<organism evidence="1 2">
    <name type="scientific">Elysia crispata</name>
    <name type="common">lettuce slug</name>
    <dbReference type="NCBI Taxonomy" id="231223"/>
    <lineage>
        <taxon>Eukaryota</taxon>
        <taxon>Metazoa</taxon>
        <taxon>Spiralia</taxon>
        <taxon>Lophotrochozoa</taxon>
        <taxon>Mollusca</taxon>
        <taxon>Gastropoda</taxon>
        <taxon>Heterobranchia</taxon>
        <taxon>Euthyneura</taxon>
        <taxon>Panpulmonata</taxon>
        <taxon>Sacoglossa</taxon>
        <taxon>Placobranchoidea</taxon>
        <taxon>Plakobranchidae</taxon>
        <taxon>Elysia</taxon>
    </lineage>
</organism>
<name>A0AAE0ZMA0_9GAST</name>
<reference evidence="1" key="1">
    <citation type="journal article" date="2023" name="G3 (Bethesda)">
        <title>A reference genome for the long-term kleptoplast-retaining sea slug Elysia crispata morphotype clarki.</title>
        <authorList>
            <person name="Eastman K.E."/>
            <person name="Pendleton A.L."/>
            <person name="Shaikh M.A."/>
            <person name="Suttiyut T."/>
            <person name="Ogas R."/>
            <person name="Tomko P."/>
            <person name="Gavelis G."/>
            <person name="Widhalm J.R."/>
            <person name="Wisecaver J.H."/>
        </authorList>
    </citation>
    <scope>NUCLEOTIDE SEQUENCE</scope>
    <source>
        <strain evidence="1">ECLA1</strain>
    </source>
</reference>
<evidence type="ECO:0000313" key="2">
    <source>
        <dbReference type="Proteomes" id="UP001283361"/>
    </source>
</evidence>
<comment type="caution">
    <text evidence="1">The sequence shown here is derived from an EMBL/GenBank/DDBJ whole genome shotgun (WGS) entry which is preliminary data.</text>
</comment>
<protein>
    <submittedName>
        <fullName evidence="1">Uncharacterized protein</fullName>
    </submittedName>
</protein>